<keyword evidence="2 5" id="KW-0812">Transmembrane</keyword>
<gene>
    <name evidence="8" type="ORF">MEDL_24318</name>
</gene>
<evidence type="ECO:0000259" key="7">
    <source>
        <dbReference type="PROSITE" id="PS50922"/>
    </source>
</evidence>
<dbReference type="GO" id="GO:0055091">
    <property type="term" value="P:phospholipid homeostasis"/>
    <property type="evidence" value="ECO:0007669"/>
    <property type="project" value="TreeGrafter"/>
</dbReference>
<dbReference type="PROSITE" id="PS50922">
    <property type="entry name" value="TLC"/>
    <property type="match status" value="1"/>
</dbReference>
<dbReference type="EMBL" id="CAJPWZ010001227">
    <property type="protein sequence ID" value="CAG2210215.1"/>
    <property type="molecule type" value="Genomic_DNA"/>
</dbReference>
<protein>
    <recommendedName>
        <fullName evidence="7">TLC domain-containing protein</fullName>
    </recommendedName>
</protein>
<evidence type="ECO:0000256" key="3">
    <source>
        <dbReference type="ARBA" id="ARBA00022989"/>
    </source>
</evidence>
<dbReference type="InterPro" id="IPR050846">
    <property type="entry name" value="TLCD"/>
</dbReference>
<feature type="transmembrane region" description="Helical" evidence="6">
    <location>
        <begin position="37"/>
        <end position="59"/>
    </location>
</feature>
<dbReference type="Proteomes" id="UP000683360">
    <property type="component" value="Unassembled WGS sequence"/>
</dbReference>
<comment type="subcellular location">
    <subcellularLocation>
        <location evidence="1">Membrane</location>
        <topology evidence="1">Multi-pass membrane protein</topology>
    </subcellularLocation>
</comment>
<keyword evidence="3 6" id="KW-1133">Transmembrane helix</keyword>
<sequence length="329" mass="37948">MLLKSPSTRICSWASIGNIPVKMLIVISTTQFGNDSIGFSSVFSANELVVGIICVLINIQDRRCLVWIYFNPGDGRDSVNVRTANLVFLISTIFWFCMSAVVTKFGKPKFVKSDVKFYKWRNIFISWVHGVLGGTWNFLCVLWYPGLLEDPVFYLNNFIYLMIPFSMGYFLYDVIDNMMNGTLLSNWEVTLHHVLVLIGFTYNWTAKVCLGYSILALMAEINSIFLHFRKMLQFSTVGYETKIYRTTSLLNLISFILCRLLPQCRILNGFYIDGYKLPRMYMVTLSIIFPPGFIINVILFWRIFKSDVLRSLKADKTVKPIKSNSKKED</sequence>
<evidence type="ECO:0000256" key="1">
    <source>
        <dbReference type="ARBA" id="ARBA00004141"/>
    </source>
</evidence>
<dbReference type="GO" id="GO:0071709">
    <property type="term" value="P:membrane assembly"/>
    <property type="evidence" value="ECO:0007669"/>
    <property type="project" value="TreeGrafter"/>
</dbReference>
<evidence type="ECO:0000256" key="2">
    <source>
        <dbReference type="ARBA" id="ARBA00022692"/>
    </source>
</evidence>
<evidence type="ECO:0000313" key="8">
    <source>
        <dbReference type="EMBL" id="CAG2210215.1"/>
    </source>
</evidence>
<feature type="domain" description="TLC" evidence="7">
    <location>
        <begin position="115"/>
        <end position="312"/>
    </location>
</feature>
<evidence type="ECO:0000256" key="6">
    <source>
        <dbReference type="SAM" id="Phobius"/>
    </source>
</evidence>
<evidence type="ECO:0000313" key="9">
    <source>
        <dbReference type="Proteomes" id="UP000683360"/>
    </source>
</evidence>
<dbReference type="OrthoDB" id="10266980at2759"/>
<evidence type="ECO:0000256" key="5">
    <source>
        <dbReference type="PROSITE-ProRule" id="PRU00205"/>
    </source>
</evidence>
<dbReference type="GO" id="GO:0005886">
    <property type="term" value="C:plasma membrane"/>
    <property type="evidence" value="ECO:0007669"/>
    <property type="project" value="TreeGrafter"/>
</dbReference>
<dbReference type="PANTHER" id="PTHR13439">
    <property type="entry name" value="CT120 PROTEIN"/>
    <property type="match status" value="1"/>
</dbReference>
<organism evidence="8 9">
    <name type="scientific">Mytilus edulis</name>
    <name type="common">Blue mussel</name>
    <dbReference type="NCBI Taxonomy" id="6550"/>
    <lineage>
        <taxon>Eukaryota</taxon>
        <taxon>Metazoa</taxon>
        <taxon>Spiralia</taxon>
        <taxon>Lophotrochozoa</taxon>
        <taxon>Mollusca</taxon>
        <taxon>Bivalvia</taxon>
        <taxon>Autobranchia</taxon>
        <taxon>Pteriomorphia</taxon>
        <taxon>Mytilida</taxon>
        <taxon>Mytiloidea</taxon>
        <taxon>Mytilidae</taxon>
        <taxon>Mytilinae</taxon>
        <taxon>Mytilus</taxon>
    </lineage>
</organism>
<dbReference type="GO" id="GO:0007009">
    <property type="term" value="P:plasma membrane organization"/>
    <property type="evidence" value="ECO:0007669"/>
    <property type="project" value="TreeGrafter"/>
</dbReference>
<feature type="transmembrane region" description="Helical" evidence="6">
    <location>
        <begin position="280"/>
        <end position="304"/>
    </location>
</feature>
<feature type="transmembrane region" description="Helical" evidence="6">
    <location>
        <begin position="249"/>
        <end position="268"/>
    </location>
</feature>
<evidence type="ECO:0000256" key="4">
    <source>
        <dbReference type="ARBA" id="ARBA00023136"/>
    </source>
</evidence>
<reference evidence="8" key="1">
    <citation type="submission" date="2021-03" db="EMBL/GenBank/DDBJ databases">
        <authorList>
            <person name="Bekaert M."/>
        </authorList>
    </citation>
    <scope>NUCLEOTIDE SEQUENCE</scope>
</reference>
<keyword evidence="4 5" id="KW-0472">Membrane</keyword>
<dbReference type="PANTHER" id="PTHR13439:SF4">
    <property type="entry name" value="TLC DOMAIN-CONTAINING PROTEIN"/>
    <property type="match status" value="1"/>
</dbReference>
<feature type="transmembrane region" description="Helical" evidence="6">
    <location>
        <begin position="152"/>
        <end position="172"/>
    </location>
</feature>
<dbReference type="SMART" id="SM00724">
    <property type="entry name" value="TLC"/>
    <property type="match status" value="1"/>
</dbReference>
<keyword evidence="9" id="KW-1185">Reference proteome</keyword>
<dbReference type="Pfam" id="PF03798">
    <property type="entry name" value="TRAM_LAG1_CLN8"/>
    <property type="match status" value="1"/>
</dbReference>
<name>A0A8S3RU26_MYTED</name>
<dbReference type="AlphaFoldDB" id="A0A8S3RU26"/>
<accession>A0A8S3RU26</accession>
<comment type="caution">
    <text evidence="8">The sequence shown here is derived from an EMBL/GenBank/DDBJ whole genome shotgun (WGS) entry which is preliminary data.</text>
</comment>
<dbReference type="InterPro" id="IPR006634">
    <property type="entry name" value="TLC-dom"/>
</dbReference>
<feature type="transmembrane region" description="Helical" evidence="6">
    <location>
        <begin position="79"/>
        <end position="102"/>
    </location>
</feature>
<feature type="transmembrane region" description="Helical" evidence="6">
    <location>
        <begin position="123"/>
        <end position="146"/>
    </location>
</feature>
<dbReference type="GO" id="GO:0097035">
    <property type="term" value="P:regulation of membrane lipid distribution"/>
    <property type="evidence" value="ECO:0007669"/>
    <property type="project" value="TreeGrafter"/>
</dbReference>
<proteinExistence type="predicted"/>
<feature type="transmembrane region" description="Helical" evidence="6">
    <location>
        <begin position="210"/>
        <end position="228"/>
    </location>
</feature>